<sequence length="407" mass="42961">MSGRWLSIIGIGEDGRSALGAAANALIDAADLIVGGERHLALVGETRGKKMKWLTPLEATSKEILARRGTPVAVLVSGDPFWFGAGVTLARSIPVEEMLVVPSPSSFSLAVSRLGWALQETVTLGLNMRGLTPLLRRHVHHGRRILALALNGETPGKVAKLLTVAGYGPSTVTVMEALGGPRERIRSETAEAFALADVNPLNVIGIDVVAGPDAMPIPYVAGLPDTYFENDGQLTKREFRAVTLSSLQPCPGELLWDVGAGSGSIGIEWLLAHPSNRAIGLERDEARAARAARNAVALGVPHFDIRLGSAPEALNGLPSPDAIFVGCGTADRDVVEACWNALKPGGRIVINSVTLESELALLAAYHVHGGTLTRLGVERAEPLGKRMTWRPALPVIQWVCSKPGAAS</sequence>
<dbReference type="CDD" id="cd02440">
    <property type="entry name" value="AdoMet_MTases"/>
    <property type="match status" value="1"/>
</dbReference>
<dbReference type="AlphaFoldDB" id="N0BA20"/>
<protein>
    <submittedName>
        <fullName evidence="7">Precorrin-6y C5,15-methyltransferase subunit CbiE</fullName>
    </submittedName>
</protein>
<evidence type="ECO:0000313" key="8">
    <source>
        <dbReference type="Proteomes" id="UP000005952"/>
    </source>
</evidence>
<organism evidence="7 8">
    <name type="scientific">Hyphomicrobium denitrificans 1NES1</name>
    <dbReference type="NCBI Taxonomy" id="670307"/>
    <lineage>
        <taxon>Bacteria</taxon>
        <taxon>Pseudomonadati</taxon>
        <taxon>Pseudomonadota</taxon>
        <taxon>Alphaproteobacteria</taxon>
        <taxon>Hyphomicrobiales</taxon>
        <taxon>Hyphomicrobiaceae</taxon>
        <taxon>Hyphomicrobium</taxon>
    </lineage>
</organism>
<dbReference type="RefSeq" id="WP_015599108.1">
    <property type="nucleotide sequence ID" value="NC_021172.1"/>
</dbReference>
<comment type="pathway">
    <text evidence="1">Cofactor biosynthesis; adenosylcobalamin biosynthesis.</text>
</comment>
<dbReference type="HOGENOM" id="CLU_031955_0_0_5"/>
<evidence type="ECO:0000313" key="7">
    <source>
        <dbReference type="EMBL" id="AGK59092.1"/>
    </source>
</evidence>
<keyword evidence="3 7" id="KW-0489">Methyltransferase</keyword>
<dbReference type="PANTHER" id="PTHR43182:SF1">
    <property type="entry name" value="COBALT-PRECORRIN-7 C(5)-METHYLTRANSFERASE"/>
    <property type="match status" value="1"/>
</dbReference>
<dbReference type="PANTHER" id="PTHR43182">
    <property type="entry name" value="COBALT-PRECORRIN-6B C(15)-METHYLTRANSFERASE (DECARBOXYLATING)"/>
    <property type="match status" value="1"/>
</dbReference>
<keyword evidence="5" id="KW-0949">S-adenosyl-L-methionine</keyword>
<dbReference type="InterPro" id="IPR014008">
    <property type="entry name" value="Cbl_synth_MTase_CbiT"/>
</dbReference>
<proteinExistence type="predicted"/>
<accession>N0BA20</accession>
<evidence type="ECO:0000256" key="1">
    <source>
        <dbReference type="ARBA" id="ARBA00004953"/>
    </source>
</evidence>
<dbReference type="Gene3D" id="3.40.50.150">
    <property type="entry name" value="Vaccinia Virus protein VP39"/>
    <property type="match status" value="1"/>
</dbReference>
<dbReference type="Gene3D" id="3.40.1010.10">
    <property type="entry name" value="Cobalt-precorrin-4 Transmethylase, Domain 1"/>
    <property type="match status" value="1"/>
</dbReference>
<keyword evidence="2" id="KW-0169">Cobalamin biosynthesis</keyword>
<dbReference type="SUPFAM" id="SSF53335">
    <property type="entry name" value="S-adenosyl-L-methionine-dependent methyltransferases"/>
    <property type="match status" value="1"/>
</dbReference>
<dbReference type="InterPro" id="IPR000878">
    <property type="entry name" value="4pyrrol_Mease"/>
</dbReference>
<name>N0BA20_9HYPH</name>
<dbReference type="eggNOG" id="COG2241">
    <property type="taxonomic scope" value="Bacteria"/>
</dbReference>
<dbReference type="InterPro" id="IPR029063">
    <property type="entry name" value="SAM-dependent_MTases_sf"/>
</dbReference>
<evidence type="ECO:0000256" key="2">
    <source>
        <dbReference type="ARBA" id="ARBA00022573"/>
    </source>
</evidence>
<dbReference type="InterPro" id="IPR014777">
    <property type="entry name" value="4pyrrole_Mease_sub1"/>
</dbReference>
<evidence type="ECO:0000256" key="5">
    <source>
        <dbReference type="ARBA" id="ARBA00022691"/>
    </source>
</evidence>
<evidence type="ECO:0000256" key="3">
    <source>
        <dbReference type="ARBA" id="ARBA00022603"/>
    </source>
</evidence>
<dbReference type="InterPro" id="IPR006365">
    <property type="entry name" value="Cbl_synth_CobL"/>
</dbReference>
<dbReference type="NCBIfam" id="TIGR02469">
    <property type="entry name" value="CbiT"/>
    <property type="match status" value="1"/>
</dbReference>
<dbReference type="EMBL" id="CP005587">
    <property type="protein sequence ID" value="AGK59092.1"/>
    <property type="molecule type" value="Genomic_DNA"/>
</dbReference>
<gene>
    <name evidence="7" type="ORF">HYPDE_37103</name>
</gene>
<dbReference type="GO" id="GO:0008276">
    <property type="term" value="F:protein methyltransferase activity"/>
    <property type="evidence" value="ECO:0007669"/>
    <property type="project" value="InterPro"/>
</dbReference>
<dbReference type="NCBIfam" id="TIGR02467">
    <property type="entry name" value="CbiE"/>
    <property type="match status" value="1"/>
</dbReference>
<dbReference type="Pfam" id="PF00590">
    <property type="entry name" value="TP_methylase"/>
    <property type="match status" value="1"/>
</dbReference>
<dbReference type="SUPFAM" id="SSF53790">
    <property type="entry name" value="Tetrapyrrole methylase"/>
    <property type="match status" value="1"/>
</dbReference>
<keyword evidence="8" id="KW-1185">Reference proteome</keyword>
<dbReference type="InterPro" id="IPR050714">
    <property type="entry name" value="Cobalamin_biosynth_MTase"/>
</dbReference>
<feature type="domain" description="Tetrapyrrole methylase" evidence="6">
    <location>
        <begin position="6"/>
        <end position="191"/>
    </location>
</feature>
<dbReference type="GO" id="GO:0009236">
    <property type="term" value="P:cobalamin biosynthetic process"/>
    <property type="evidence" value="ECO:0007669"/>
    <property type="project" value="UniProtKB-UniPathway"/>
</dbReference>
<keyword evidence="4 7" id="KW-0808">Transferase</keyword>
<dbReference type="UniPathway" id="UPA00148"/>
<dbReference type="eggNOG" id="COG2242">
    <property type="taxonomic scope" value="Bacteria"/>
</dbReference>
<dbReference type="STRING" id="670307.HYPDE_37103"/>
<dbReference type="CDD" id="cd11644">
    <property type="entry name" value="Precorrin-6Y-MT"/>
    <property type="match status" value="1"/>
</dbReference>
<evidence type="ECO:0000256" key="4">
    <source>
        <dbReference type="ARBA" id="ARBA00022679"/>
    </source>
</evidence>
<dbReference type="Proteomes" id="UP000005952">
    <property type="component" value="Chromosome"/>
</dbReference>
<evidence type="ECO:0000259" key="6">
    <source>
        <dbReference type="Pfam" id="PF00590"/>
    </source>
</evidence>
<dbReference type="KEGG" id="hdt:HYPDE_37103"/>
<dbReference type="PIRSF" id="PIRSF036428">
    <property type="entry name" value="CobL"/>
    <property type="match status" value="1"/>
</dbReference>
<dbReference type="GO" id="GO:0032259">
    <property type="term" value="P:methylation"/>
    <property type="evidence" value="ECO:0007669"/>
    <property type="project" value="UniProtKB-KW"/>
</dbReference>
<reference evidence="7 8" key="1">
    <citation type="journal article" date="2013" name="Genome Announc.">
        <title>Genome sequences for three denitrifying bacterial strains isolated from a uranium- and nitrate-contaminated subsurface environment.</title>
        <authorList>
            <person name="Venkatramanan R."/>
            <person name="Prakash O."/>
            <person name="Woyke T."/>
            <person name="Chain P."/>
            <person name="Goodwin L.A."/>
            <person name="Watson D."/>
            <person name="Brooks S."/>
            <person name="Kostka J.E."/>
            <person name="Green S.J."/>
        </authorList>
    </citation>
    <scope>NUCLEOTIDE SEQUENCE [LARGE SCALE GENOMIC DNA]</scope>
    <source>
        <strain evidence="7 8">1NES1</strain>
    </source>
</reference>
<dbReference type="InterPro" id="IPR035996">
    <property type="entry name" value="4pyrrol_Methylase_sf"/>
</dbReference>
<dbReference type="OrthoDB" id="9787825at2"/>
<dbReference type="InterPro" id="IPR012818">
    <property type="entry name" value="CbiE"/>
</dbReference>